<dbReference type="Proteomes" id="UP000183809">
    <property type="component" value="Unassembled WGS sequence"/>
</dbReference>
<organism evidence="1 2">
    <name type="scientific">Diplodia corticola</name>
    <dbReference type="NCBI Taxonomy" id="236234"/>
    <lineage>
        <taxon>Eukaryota</taxon>
        <taxon>Fungi</taxon>
        <taxon>Dikarya</taxon>
        <taxon>Ascomycota</taxon>
        <taxon>Pezizomycotina</taxon>
        <taxon>Dothideomycetes</taxon>
        <taxon>Dothideomycetes incertae sedis</taxon>
        <taxon>Botryosphaeriales</taxon>
        <taxon>Botryosphaeriaceae</taxon>
        <taxon>Diplodia</taxon>
    </lineage>
</organism>
<dbReference type="OrthoDB" id="5406588at2759"/>
<dbReference type="EMBL" id="MNUE01000005">
    <property type="protein sequence ID" value="OJD38026.1"/>
    <property type="molecule type" value="Genomic_DNA"/>
</dbReference>
<dbReference type="RefSeq" id="XP_020134054.1">
    <property type="nucleotide sequence ID" value="XM_020276683.1"/>
</dbReference>
<sequence length="421" mass="47456">MLNEAATTAEYRDIELRLVTDRRPGFNRLKRLYTDLGGGGRRWSETRCRHLASKVRTLTITGILKKYRGRPGYPFVLRIIQDAALIELTSLHLETSPGSLQAFGLQQQNELGRALERFPKLTHLKMENIALPLGNLIELIIRPEMESIVAKLVTSYHDDPLITAHTSRHANCQHSRRQEPLPHLDLAQCSLTYHQIAGLLTIANGVKKLRISIPRQGLAARTDYRCVPFCPLATVHNCHVSLDPRGAGISLASGHGSIEELDMVVIGYEVWKSAVLGVAPFDHFTGLHHHNGTGMDFSLFSKLRKIRIPAECFFSPHQMKRSISAMLPRPLEELEIIFRTDAHRISIDNHPHWPECYYGWLEDIINAKTVNYPALKVVKAEEWVDHSASRIVPLEVPLGLLSNAQLNNVQISFQGRSRALD</sequence>
<name>A0A1J9RD38_9PEZI</name>
<gene>
    <name evidence="1" type="ORF">BKCO1_5000103</name>
</gene>
<reference evidence="1 2" key="1">
    <citation type="submission" date="2016-10" db="EMBL/GenBank/DDBJ databases">
        <title>Proteomics and genomics reveal pathogen-plant mechanisms compatible with a hemibiotrophic lifestyle of Diplodia corticola.</title>
        <authorList>
            <person name="Fernandes I."/>
            <person name="De Jonge R."/>
            <person name="Van De Peer Y."/>
            <person name="Devreese B."/>
            <person name="Alves A."/>
            <person name="Esteves A.C."/>
        </authorList>
    </citation>
    <scope>NUCLEOTIDE SEQUENCE [LARGE SCALE GENOMIC DNA]</scope>
    <source>
        <strain evidence="1 2">CBS 112549</strain>
    </source>
</reference>
<proteinExistence type="predicted"/>
<evidence type="ECO:0000313" key="2">
    <source>
        <dbReference type="Proteomes" id="UP000183809"/>
    </source>
</evidence>
<protein>
    <submittedName>
        <fullName evidence="1">Uncharacterized protein</fullName>
    </submittedName>
</protein>
<accession>A0A1J9RD38</accession>
<dbReference type="GeneID" id="31016944"/>
<dbReference type="AlphaFoldDB" id="A0A1J9RD38"/>
<keyword evidence="2" id="KW-1185">Reference proteome</keyword>
<comment type="caution">
    <text evidence="1">The sequence shown here is derived from an EMBL/GenBank/DDBJ whole genome shotgun (WGS) entry which is preliminary data.</text>
</comment>
<evidence type="ECO:0000313" key="1">
    <source>
        <dbReference type="EMBL" id="OJD38026.1"/>
    </source>
</evidence>